<keyword evidence="2 10" id="KW-0645">Protease</keyword>
<feature type="disulfide bond" evidence="9">
    <location>
        <begin position="319"/>
        <end position="323"/>
    </location>
</feature>
<dbReference type="Pfam" id="PF03489">
    <property type="entry name" value="SapB_2"/>
    <property type="match status" value="1"/>
</dbReference>
<name>A0A438D048_VITVI</name>
<keyword evidence="3 10" id="KW-0064">Aspartyl protease</keyword>
<keyword evidence="7" id="KW-0325">Glycoprotein</keyword>
<feature type="active site" evidence="8">
    <location>
        <position position="141"/>
    </location>
</feature>
<dbReference type="SUPFAM" id="SSF47862">
    <property type="entry name" value="Saposin"/>
    <property type="match status" value="1"/>
</dbReference>
<accession>A0A438D048</accession>
<dbReference type="PANTHER" id="PTHR47966:SF28">
    <property type="entry name" value="OS01G0290000 PROTEIN"/>
    <property type="match status" value="1"/>
</dbReference>
<evidence type="ECO:0000256" key="5">
    <source>
        <dbReference type="ARBA" id="ARBA00023145"/>
    </source>
</evidence>
<evidence type="ECO:0000256" key="1">
    <source>
        <dbReference type="ARBA" id="ARBA00007447"/>
    </source>
</evidence>
<proteinExistence type="inferred from homology"/>
<keyword evidence="5" id="KW-0865">Zymogen</keyword>
<gene>
    <name evidence="14" type="primary">APA2_0</name>
    <name evidence="14" type="ORF">CK203_094870</name>
</gene>
<dbReference type="Pfam" id="PF00026">
    <property type="entry name" value="Asp"/>
    <property type="match status" value="1"/>
</dbReference>
<dbReference type="AlphaFoldDB" id="A0A438D048"/>
<keyword evidence="6 9" id="KW-1015">Disulfide bond</keyword>
<evidence type="ECO:0000256" key="4">
    <source>
        <dbReference type="ARBA" id="ARBA00022801"/>
    </source>
</evidence>
<dbReference type="PROSITE" id="PS50015">
    <property type="entry name" value="SAP_B"/>
    <property type="match status" value="1"/>
</dbReference>
<dbReference type="Pfam" id="PF05184">
    <property type="entry name" value="SapB_1"/>
    <property type="match status" value="1"/>
</dbReference>
<dbReference type="PRINTS" id="PR00792">
    <property type="entry name" value="PEPSIN"/>
</dbReference>
<dbReference type="InterPro" id="IPR008138">
    <property type="entry name" value="SapB_2"/>
</dbReference>
<dbReference type="Gene3D" id="2.40.70.10">
    <property type="entry name" value="Acid Proteases"/>
    <property type="match status" value="2"/>
</dbReference>
<dbReference type="InterPro" id="IPR008139">
    <property type="entry name" value="SaposinB_dom"/>
</dbReference>
<evidence type="ECO:0000256" key="6">
    <source>
        <dbReference type="ARBA" id="ARBA00023157"/>
    </source>
</evidence>
<dbReference type="GO" id="GO:0006508">
    <property type="term" value="P:proteolysis"/>
    <property type="evidence" value="ECO:0007669"/>
    <property type="project" value="UniProtKB-KW"/>
</dbReference>
<dbReference type="EMBL" id="QGNW01001876">
    <property type="protein sequence ID" value="RVW28849.1"/>
    <property type="molecule type" value="Genomic_DNA"/>
</dbReference>
<dbReference type="PANTHER" id="PTHR47966">
    <property type="entry name" value="BETA-SITE APP-CLEAVING ENZYME, ISOFORM A-RELATED"/>
    <property type="match status" value="1"/>
</dbReference>
<dbReference type="GO" id="GO:0006629">
    <property type="term" value="P:lipid metabolic process"/>
    <property type="evidence" value="ECO:0007669"/>
    <property type="project" value="InterPro"/>
</dbReference>
<evidence type="ECO:0000256" key="2">
    <source>
        <dbReference type="ARBA" id="ARBA00022670"/>
    </source>
</evidence>
<evidence type="ECO:0000256" key="8">
    <source>
        <dbReference type="PIRSR" id="PIRSR601461-1"/>
    </source>
</evidence>
<dbReference type="SMART" id="SM00741">
    <property type="entry name" value="SapB"/>
    <property type="match status" value="1"/>
</dbReference>
<evidence type="ECO:0000256" key="7">
    <source>
        <dbReference type="ARBA" id="ARBA00023180"/>
    </source>
</evidence>
<dbReference type="Gene3D" id="1.10.225.10">
    <property type="entry name" value="Saposin-like"/>
    <property type="match status" value="1"/>
</dbReference>
<dbReference type="InterPro" id="IPR011001">
    <property type="entry name" value="Saposin-like"/>
</dbReference>
<feature type="domain" description="Peptidase A1" evidence="13">
    <location>
        <begin position="123"/>
        <end position="548"/>
    </location>
</feature>
<dbReference type="InterPro" id="IPR021109">
    <property type="entry name" value="Peptidase_aspartic_dom_sf"/>
</dbReference>
<evidence type="ECO:0000256" key="10">
    <source>
        <dbReference type="RuleBase" id="RU000454"/>
    </source>
</evidence>
<evidence type="ECO:0000256" key="9">
    <source>
        <dbReference type="PIRSR" id="PIRSR601461-2"/>
    </source>
</evidence>
<feature type="domain" description="Saposin B-type" evidence="12">
    <location>
        <begin position="354"/>
        <end position="394"/>
    </location>
</feature>
<dbReference type="SUPFAM" id="SSF50630">
    <property type="entry name" value="Acid proteases"/>
    <property type="match status" value="1"/>
</dbReference>
<evidence type="ECO:0000259" key="13">
    <source>
        <dbReference type="PROSITE" id="PS51767"/>
    </source>
</evidence>
<comment type="similarity">
    <text evidence="1 10">Belongs to the peptidase A1 family.</text>
</comment>
<evidence type="ECO:0000256" key="3">
    <source>
        <dbReference type="ARBA" id="ARBA00022750"/>
    </source>
</evidence>
<dbReference type="FunFam" id="2.40.70.10:FF:000115">
    <property type="entry name" value="Lysosomal aspartic protease"/>
    <property type="match status" value="1"/>
</dbReference>
<organism evidence="14 15">
    <name type="scientific">Vitis vinifera</name>
    <name type="common">Grape</name>
    <dbReference type="NCBI Taxonomy" id="29760"/>
    <lineage>
        <taxon>Eukaryota</taxon>
        <taxon>Viridiplantae</taxon>
        <taxon>Streptophyta</taxon>
        <taxon>Embryophyta</taxon>
        <taxon>Tracheophyta</taxon>
        <taxon>Spermatophyta</taxon>
        <taxon>Magnoliopsida</taxon>
        <taxon>eudicotyledons</taxon>
        <taxon>Gunneridae</taxon>
        <taxon>Pentapetalae</taxon>
        <taxon>rosids</taxon>
        <taxon>Vitales</taxon>
        <taxon>Vitaceae</taxon>
        <taxon>Viteae</taxon>
        <taxon>Vitis</taxon>
    </lineage>
</organism>
<comment type="caution">
    <text evidence="14">The sequence shown here is derived from an EMBL/GenBank/DDBJ whole genome shotgun (WGS) entry which is preliminary data.</text>
</comment>
<dbReference type="InterPro" id="IPR007856">
    <property type="entry name" value="SapB_1"/>
</dbReference>
<feature type="region of interest" description="Disordered" evidence="11">
    <location>
        <begin position="1"/>
        <end position="23"/>
    </location>
</feature>
<evidence type="ECO:0000259" key="12">
    <source>
        <dbReference type="PROSITE" id="PS50015"/>
    </source>
</evidence>
<dbReference type="InterPro" id="IPR001461">
    <property type="entry name" value="Aspartic_peptidase_A1"/>
</dbReference>
<feature type="disulfide bond" evidence="9">
    <location>
        <begin position="154"/>
        <end position="160"/>
    </location>
</feature>
<dbReference type="GO" id="GO:0004190">
    <property type="term" value="F:aspartic-type endopeptidase activity"/>
    <property type="evidence" value="ECO:0007669"/>
    <property type="project" value="UniProtKB-KW"/>
</dbReference>
<evidence type="ECO:0000313" key="15">
    <source>
        <dbReference type="Proteomes" id="UP000288805"/>
    </source>
</evidence>
<evidence type="ECO:0000313" key="14">
    <source>
        <dbReference type="EMBL" id="RVW28849.1"/>
    </source>
</evidence>
<dbReference type="FunFam" id="2.40.70.10:FF:000044">
    <property type="entry name" value="Lysosomal aspartic protease"/>
    <property type="match status" value="1"/>
</dbReference>
<evidence type="ECO:0000256" key="11">
    <source>
        <dbReference type="SAM" id="MobiDB-lite"/>
    </source>
</evidence>
<dbReference type="PROSITE" id="PS51767">
    <property type="entry name" value="PEPTIDASE_A1"/>
    <property type="match status" value="1"/>
</dbReference>
<feature type="active site" evidence="8">
    <location>
        <position position="328"/>
    </location>
</feature>
<dbReference type="InterPro" id="IPR033121">
    <property type="entry name" value="PEPTIDASE_A1"/>
</dbReference>
<keyword evidence="4 10" id="KW-0378">Hydrolase</keyword>
<dbReference type="InterPro" id="IPR001969">
    <property type="entry name" value="Aspartic_peptidase_AS"/>
</dbReference>
<protein>
    <submittedName>
        <fullName evidence="14">Aspartic proteinase A2</fullName>
    </submittedName>
</protein>
<reference evidence="14 15" key="1">
    <citation type="journal article" date="2018" name="PLoS Genet.">
        <title>Population sequencing reveals clonal diversity and ancestral inbreeding in the grapevine cultivar Chardonnay.</title>
        <authorList>
            <person name="Roach M.J."/>
            <person name="Johnson D.L."/>
            <person name="Bohlmann J."/>
            <person name="van Vuuren H.J."/>
            <person name="Jones S.J."/>
            <person name="Pretorius I.S."/>
            <person name="Schmidt S.A."/>
            <person name="Borneman A.R."/>
        </authorList>
    </citation>
    <scope>NUCLEOTIDE SEQUENCE [LARGE SCALE GENOMIC DNA]</scope>
    <source>
        <strain evidence="15">cv. Chardonnay</strain>
        <tissue evidence="14">Leaf</tissue>
    </source>
</reference>
<dbReference type="PROSITE" id="PS00141">
    <property type="entry name" value="ASP_PROTEASE"/>
    <property type="match status" value="2"/>
</dbReference>
<dbReference type="Proteomes" id="UP000288805">
    <property type="component" value="Unassembled WGS sequence"/>
</dbReference>
<sequence>MLGQKGPENEEESERKNTSSFHYQPQELPPLSLVSFLAMKMRQGYLWAAFCLWALTFPLLQSSSDGLVRIGLKKWRLDYNRIRAARMARRAKSIGGVVKSMYQGLGDSDGESVLLRNYMDAQYYGEIGIGTPPQNFTVVFDTGSANLWVPSTKCHFSIACLFHSKYNSRLSTTYIDLGKEGEIHYGSGSISGVFSQDNVQVGSMAIKNQVFIEATREASLVFVLGKFDGILGLGFEEIVVGNATPVWYNLLRQGLVQEDIFSFWLNRDPQATDGGEIVFGGVDKRHFKGQHTYASITQKGYWQFEMGEFLIGYQSTGFCEAGCAAIVDSGTSLIAGPTAAIVTEINHAIGAEGIVSQECKEVVSQYGNMIWDLLISRVQPDAVCSQIGLCNFNGSQIESPRIKTVVEEEDARGTKVGNEVWCTACEMTVIWIQNQLKQRKTKEIIFSYVTEVIYSLPESAKSNGESVVDCGRVPYMPDVTFTIADKHFTLTPKEYVLKTGEGITTVCLSGFIALDVPPPRGPLWILGDIFMGVYHTVFDYGNLQVGFAEAMQ</sequence>